<accession>A0A7Z0CKJ6</accession>
<dbReference type="InterPro" id="IPR029063">
    <property type="entry name" value="SAM-dependent_MTases_sf"/>
</dbReference>
<dbReference type="SUPFAM" id="SSF53335">
    <property type="entry name" value="S-adenosyl-L-methionine-dependent methyltransferases"/>
    <property type="match status" value="1"/>
</dbReference>
<name>A0A7Z0CKJ6_9MICO</name>
<evidence type="ECO:0000256" key="2">
    <source>
        <dbReference type="ARBA" id="ARBA00022679"/>
    </source>
</evidence>
<dbReference type="GO" id="GO:0032259">
    <property type="term" value="P:methylation"/>
    <property type="evidence" value="ECO:0007669"/>
    <property type="project" value="UniProtKB-KW"/>
</dbReference>
<protein>
    <submittedName>
        <fullName evidence="4">16S rRNA G1207 methylase RsmC</fullName>
    </submittedName>
</protein>
<proteinExistence type="predicted"/>
<evidence type="ECO:0000313" key="5">
    <source>
        <dbReference type="Proteomes" id="UP000547973"/>
    </source>
</evidence>
<sequence length="208" mass="22055">MDHYFSASPASADERRTISVTLDGRGFTLETAPGVFSSGRIDLGTTVLLDTVGAPPAGQVLDLGCGWGPIALTAALREPEATITALDVNERALDLLTRNVARVKATADLAHVAPTLADAIDPDLRFDAIWSNPPIRIGKQALHELLAAWLPRLVPGGEAWLVVQKNLGADSLAKWVAEQTDDAGAPWGAVEKVRSSKGFRVLVFTRAG</sequence>
<gene>
    <name evidence="4" type="ORF">BKA03_001909</name>
</gene>
<dbReference type="InterPro" id="IPR007848">
    <property type="entry name" value="Small_mtfrase_dom"/>
</dbReference>
<dbReference type="Proteomes" id="UP000547973">
    <property type="component" value="Unassembled WGS sequence"/>
</dbReference>
<organism evidence="4 5">
    <name type="scientific">Demequina lutea</name>
    <dbReference type="NCBI Taxonomy" id="431489"/>
    <lineage>
        <taxon>Bacteria</taxon>
        <taxon>Bacillati</taxon>
        <taxon>Actinomycetota</taxon>
        <taxon>Actinomycetes</taxon>
        <taxon>Micrococcales</taxon>
        <taxon>Demequinaceae</taxon>
        <taxon>Demequina</taxon>
    </lineage>
</organism>
<dbReference type="GO" id="GO:0008757">
    <property type="term" value="F:S-adenosylmethionine-dependent methyltransferase activity"/>
    <property type="evidence" value="ECO:0007669"/>
    <property type="project" value="InterPro"/>
</dbReference>
<comment type="caution">
    <text evidence="4">The sequence shown here is derived from an EMBL/GenBank/DDBJ whole genome shotgun (WGS) entry which is preliminary data.</text>
</comment>
<keyword evidence="5" id="KW-1185">Reference proteome</keyword>
<dbReference type="AlphaFoldDB" id="A0A7Z0CKJ6"/>
<evidence type="ECO:0000259" key="3">
    <source>
        <dbReference type="Pfam" id="PF05175"/>
    </source>
</evidence>
<dbReference type="EMBL" id="JACBZO010000001">
    <property type="protein sequence ID" value="NYI41790.1"/>
    <property type="molecule type" value="Genomic_DNA"/>
</dbReference>
<dbReference type="Pfam" id="PF05175">
    <property type="entry name" value="MTS"/>
    <property type="match status" value="1"/>
</dbReference>
<dbReference type="Gene3D" id="3.40.50.150">
    <property type="entry name" value="Vaccinia Virus protein VP39"/>
    <property type="match status" value="1"/>
</dbReference>
<feature type="domain" description="Methyltransferase small" evidence="3">
    <location>
        <begin position="27"/>
        <end position="176"/>
    </location>
</feature>
<keyword evidence="2" id="KW-0808">Transferase</keyword>
<dbReference type="RefSeq" id="WP_373366731.1">
    <property type="nucleotide sequence ID" value="NZ_BBRC01000013.1"/>
</dbReference>
<evidence type="ECO:0000256" key="1">
    <source>
        <dbReference type="ARBA" id="ARBA00022603"/>
    </source>
</evidence>
<dbReference type="InterPro" id="IPR046977">
    <property type="entry name" value="RsmC/RlmG"/>
</dbReference>
<dbReference type="PANTHER" id="PTHR47816:SF4">
    <property type="entry name" value="RIBOSOMAL RNA SMALL SUBUNIT METHYLTRANSFERASE C"/>
    <property type="match status" value="1"/>
</dbReference>
<evidence type="ECO:0000313" key="4">
    <source>
        <dbReference type="EMBL" id="NYI41790.1"/>
    </source>
</evidence>
<dbReference type="CDD" id="cd02440">
    <property type="entry name" value="AdoMet_MTases"/>
    <property type="match status" value="1"/>
</dbReference>
<reference evidence="4 5" key="1">
    <citation type="submission" date="2020-07" db="EMBL/GenBank/DDBJ databases">
        <title>Sequencing the genomes of 1000 actinobacteria strains.</title>
        <authorList>
            <person name="Klenk H.-P."/>
        </authorList>
    </citation>
    <scope>NUCLEOTIDE SEQUENCE [LARGE SCALE GENOMIC DNA]</scope>
    <source>
        <strain evidence="4 5">DSM 19970</strain>
    </source>
</reference>
<dbReference type="PANTHER" id="PTHR47816">
    <property type="entry name" value="RIBOSOMAL RNA SMALL SUBUNIT METHYLTRANSFERASE C"/>
    <property type="match status" value="1"/>
</dbReference>
<keyword evidence="1 4" id="KW-0489">Methyltransferase</keyword>